<dbReference type="Proteomes" id="UP001140272">
    <property type="component" value="Unassembled WGS sequence"/>
</dbReference>
<evidence type="ECO:0000313" key="6">
    <source>
        <dbReference type="Proteomes" id="UP001055159"/>
    </source>
</evidence>
<dbReference type="InterPro" id="IPR038021">
    <property type="entry name" value="Putative_hydro-lyase"/>
</dbReference>
<accession>A0A9X3BP91</accession>
<gene>
    <name evidence="4" type="ORF">H7H73_13025</name>
    <name evidence="5" type="ORF">MJO55_19325</name>
</gene>
<keyword evidence="6" id="KW-1185">Reference proteome</keyword>
<dbReference type="EMBL" id="JACKRN010000444">
    <property type="protein sequence ID" value="MCV7071217.1"/>
    <property type="molecule type" value="Genomic_DNA"/>
</dbReference>
<organism evidence="4 7">
    <name type="scientific">Mycolicibacterium rufum</name>
    <dbReference type="NCBI Taxonomy" id="318424"/>
    <lineage>
        <taxon>Bacteria</taxon>
        <taxon>Bacillati</taxon>
        <taxon>Actinomycetota</taxon>
        <taxon>Actinomycetes</taxon>
        <taxon>Mycobacteriales</taxon>
        <taxon>Mycobacteriaceae</taxon>
        <taxon>Mycolicibacterium</taxon>
    </lineage>
</organism>
<dbReference type="FunFam" id="3.30.2040.10:FF:000001">
    <property type="entry name" value="D-glutamate cyclase, mitochondrial"/>
    <property type="match status" value="1"/>
</dbReference>
<dbReference type="AlphaFoldDB" id="A0A9X3BP91"/>
<dbReference type="HAMAP" id="MF_01830">
    <property type="entry name" value="Hydro_lyase"/>
    <property type="match status" value="1"/>
</dbReference>
<evidence type="ECO:0000256" key="3">
    <source>
        <dbReference type="HAMAP-Rule" id="MF_01830"/>
    </source>
</evidence>
<dbReference type="InterPro" id="IPR009906">
    <property type="entry name" value="D-Glu_cyclase"/>
</dbReference>
<dbReference type="Gene3D" id="3.40.1640.10">
    <property type="entry name" value="PSTPO5379-like"/>
    <property type="match status" value="1"/>
</dbReference>
<comment type="similarity">
    <text evidence="1 3">Belongs to the D-glutamate cyclase family.</text>
</comment>
<reference evidence="5" key="3">
    <citation type="submission" date="2022-08" db="EMBL/GenBank/DDBJ databases">
        <title>Whole genome sequencing of non-tuberculosis mycobacteria type-strains.</title>
        <authorList>
            <person name="Igarashi Y."/>
            <person name="Osugi A."/>
            <person name="Mitarai S."/>
        </authorList>
    </citation>
    <scope>NUCLEOTIDE SEQUENCE</scope>
    <source>
        <strain evidence="5">JCM 16372</strain>
    </source>
</reference>
<proteinExistence type="inferred from homology"/>
<reference evidence="4" key="1">
    <citation type="submission" date="2020-07" db="EMBL/GenBank/DDBJ databases">
        <authorList>
            <person name="Pettersson B.M.F."/>
            <person name="Behra P.R.K."/>
            <person name="Ramesh M."/>
            <person name="Das S."/>
            <person name="Dasgupta S."/>
            <person name="Kirsebom L.A."/>
        </authorList>
    </citation>
    <scope>NUCLEOTIDE SEQUENCE</scope>
    <source>
        <strain evidence="4">DSM 45406</strain>
    </source>
</reference>
<dbReference type="PIRSF" id="PIRSF029755">
    <property type="entry name" value="UCP029755"/>
    <property type="match status" value="1"/>
</dbReference>
<dbReference type="GO" id="GO:0016829">
    <property type="term" value="F:lyase activity"/>
    <property type="evidence" value="ECO:0007669"/>
    <property type="project" value="UniProtKB-KW"/>
</dbReference>
<evidence type="ECO:0000256" key="1">
    <source>
        <dbReference type="ARBA" id="ARBA00007896"/>
    </source>
</evidence>
<dbReference type="Proteomes" id="UP001055159">
    <property type="component" value="Chromosome"/>
</dbReference>
<dbReference type="InterPro" id="IPR016938">
    <property type="entry name" value="UPF0317"/>
</dbReference>
<dbReference type="NCBIfam" id="NF003969">
    <property type="entry name" value="PRK05463.1"/>
    <property type="match status" value="1"/>
</dbReference>
<reference evidence="4" key="2">
    <citation type="journal article" date="2022" name="BMC Genomics">
        <title>Comparative genome analysis of mycobacteria focusing on tRNA and non-coding RNA.</title>
        <authorList>
            <person name="Behra P.R.K."/>
            <person name="Pettersson B.M.F."/>
            <person name="Ramesh M."/>
            <person name="Das S."/>
            <person name="Dasgupta S."/>
            <person name="Kirsebom L.A."/>
        </authorList>
    </citation>
    <scope>NUCLEOTIDE SEQUENCE</scope>
    <source>
        <strain evidence="4">DSM 45406</strain>
    </source>
</reference>
<dbReference type="Pfam" id="PF07286">
    <property type="entry name" value="D-Glu_cyclase"/>
    <property type="match status" value="1"/>
</dbReference>
<evidence type="ECO:0000313" key="7">
    <source>
        <dbReference type="Proteomes" id="UP001140272"/>
    </source>
</evidence>
<dbReference type="PANTHER" id="PTHR32022">
    <property type="entry name" value="D-GLUTAMATE CYCLASE, MITOCHONDRIAL"/>
    <property type="match status" value="1"/>
</dbReference>
<evidence type="ECO:0000256" key="2">
    <source>
        <dbReference type="ARBA" id="ARBA00023239"/>
    </source>
</evidence>
<evidence type="ECO:0000313" key="5">
    <source>
        <dbReference type="EMBL" id="ULP35416.1"/>
    </source>
</evidence>
<sequence length="277" mass="29417">MRTAAARDVTAAARARADIRAGRHTGPTSGLAPGFAQANLVVLPEAYALDFLRFCVRNPKPCPVLDVTETGSACPEALAPDADLRSDVPRYRVFADGECIDEPNDVNRYWRADLVAFLLGCSFTFEWALTAAGIPLAHQRQRTNVPMYVTDLACAPAGLFGGPMVVSMRPMRPADLSRAAQITARFPAMHGAPVHAGDPTALGIGDLASPDFGDPVSIADDEIPVFWACGVTPQTAVQRARPPIALVHAPGHMFITDLPHEHYDSAAPAPHLPGGSP</sequence>
<dbReference type="SUPFAM" id="SSF160920">
    <property type="entry name" value="PSTPO5379-like"/>
    <property type="match status" value="1"/>
</dbReference>
<dbReference type="EC" id="4.2.1.-" evidence="3"/>
<dbReference type="PANTHER" id="PTHR32022:SF10">
    <property type="entry name" value="D-GLUTAMATE CYCLASE, MITOCHONDRIAL"/>
    <property type="match status" value="1"/>
</dbReference>
<name>A0A9X3BP91_9MYCO</name>
<dbReference type="RefSeq" id="WP_052428909.1">
    <property type="nucleotide sequence ID" value="NZ_CP092427.2"/>
</dbReference>
<keyword evidence="2 3" id="KW-0456">Lyase</keyword>
<dbReference type="EMBL" id="CP092427">
    <property type="protein sequence ID" value="ULP35416.1"/>
    <property type="molecule type" value="Genomic_DNA"/>
</dbReference>
<protein>
    <recommendedName>
        <fullName evidence="3">Putative hydro-lyase H7H73_13025</fullName>
        <ecNumber evidence="3">4.2.1.-</ecNumber>
    </recommendedName>
</protein>
<dbReference type="Gene3D" id="3.30.2040.10">
    <property type="entry name" value="PSTPO5379-like domain"/>
    <property type="match status" value="1"/>
</dbReference>
<evidence type="ECO:0000313" key="4">
    <source>
        <dbReference type="EMBL" id="MCV7071217.1"/>
    </source>
</evidence>